<dbReference type="Gene3D" id="3.40.50.300">
    <property type="entry name" value="P-loop containing nucleotide triphosphate hydrolases"/>
    <property type="match status" value="1"/>
</dbReference>
<reference evidence="1" key="1">
    <citation type="submission" date="2020-08" db="EMBL/GenBank/DDBJ databases">
        <title>Novel species isolated from subtropical streams in China.</title>
        <authorList>
            <person name="Lu H."/>
        </authorList>
    </citation>
    <scope>NUCLEOTIDE SEQUENCE</scope>
    <source>
        <strain evidence="1">KACC 12607</strain>
    </source>
</reference>
<dbReference type="SUPFAM" id="SSF52540">
    <property type="entry name" value="P-loop containing nucleoside triphosphate hydrolases"/>
    <property type="match status" value="1"/>
</dbReference>
<dbReference type="AlphaFoldDB" id="A0A923HC19"/>
<dbReference type="EMBL" id="JACOFV010000001">
    <property type="protein sequence ID" value="MBC3860934.1"/>
    <property type="molecule type" value="Genomic_DNA"/>
</dbReference>
<organism evidence="1 2">
    <name type="scientific">Undibacterium jejuense</name>
    <dbReference type="NCBI Taxonomy" id="1344949"/>
    <lineage>
        <taxon>Bacteria</taxon>
        <taxon>Pseudomonadati</taxon>
        <taxon>Pseudomonadota</taxon>
        <taxon>Betaproteobacteria</taxon>
        <taxon>Burkholderiales</taxon>
        <taxon>Oxalobacteraceae</taxon>
        <taxon>Undibacterium</taxon>
    </lineage>
</organism>
<comment type="caution">
    <text evidence="1">The sequence shown here is derived from an EMBL/GenBank/DDBJ whole genome shotgun (WGS) entry which is preliminary data.</text>
</comment>
<evidence type="ECO:0000313" key="1">
    <source>
        <dbReference type="EMBL" id="MBC3860934.1"/>
    </source>
</evidence>
<evidence type="ECO:0000313" key="2">
    <source>
        <dbReference type="Proteomes" id="UP000634011"/>
    </source>
</evidence>
<dbReference type="Proteomes" id="UP000634011">
    <property type="component" value="Unassembled WGS sequence"/>
</dbReference>
<dbReference type="InterPro" id="IPR047610">
    <property type="entry name" value="ImuA_translesion"/>
</dbReference>
<dbReference type="NCBIfam" id="NF033429">
    <property type="entry name" value="ImuA_translesion"/>
    <property type="match status" value="1"/>
</dbReference>
<gene>
    <name evidence="1" type="primary">imuA</name>
    <name evidence="1" type="ORF">H8K32_02385</name>
</gene>
<dbReference type="InterPro" id="IPR027417">
    <property type="entry name" value="P-loop_NTPase"/>
</dbReference>
<keyword evidence="2" id="KW-1185">Reference proteome</keyword>
<protein>
    <submittedName>
        <fullName evidence="1">Translesion DNA synthesis-associated protein ImuA</fullName>
    </submittedName>
</protein>
<name>A0A923HC19_9BURK</name>
<accession>A0A923HC19</accession>
<dbReference type="RefSeq" id="WP_186910845.1">
    <property type="nucleotide sequence ID" value="NZ_JACOFV010000001.1"/>
</dbReference>
<proteinExistence type="predicted"/>
<sequence>MLTQPPLPISRTHLPGGMESLHPDIWRASQLAQDNHATLSSGYVALNEELPNGGWPLGQLIEILVAQAATTEIKLLLPALRNLGNRPVALLAPPHIPLACAYQTETSMNIPLLWIASAKHIDSLWAAEQILKNGSCGALLFWQTQIKTEALRRLHLIAQKSQTLFIVIRPLQTAQSPSPAVLRLALKPQASGIQVDILKRRGAVSDTPLFLYLNNHPYLTLRSTEYTQPDKINRFGKDVDFLSNLKNELSKEAVKDLHSSAGVK</sequence>